<dbReference type="GO" id="GO:0000156">
    <property type="term" value="F:phosphorelay response regulator activity"/>
    <property type="evidence" value="ECO:0007669"/>
    <property type="project" value="TreeGrafter"/>
</dbReference>
<dbReference type="Gene3D" id="6.10.250.690">
    <property type="match status" value="1"/>
</dbReference>
<evidence type="ECO:0000256" key="2">
    <source>
        <dbReference type="PROSITE-ProRule" id="PRU00169"/>
    </source>
</evidence>
<dbReference type="KEGG" id="llu:AKJ09_07140"/>
<dbReference type="GO" id="GO:0000976">
    <property type="term" value="F:transcription cis-regulatory region binding"/>
    <property type="evidence" value="ECO:0007669"/>
    <property type="project" value="TreeGrafter"/>
</dbReference>
<feature type="domain" description="OmpR/PhoB-type" evidence="5">
    <location>
        <begin position="122"/>
        <end position="215"/>
    </location>
</feature>
<keyword evidence="1 3" id="KW-0238">DNA-binding</keyword>
<dbReference type="AlphaFoldDB" id="A0A0K1Q4A0"/>
<evidence type="ECO:0000259" key="4">
    <source>
        <dbReference type="PROSITE" id="PS50110"/>
    </source>
</evidence>
<dbReference type="InterPro" id="IPR039420">
    <property type="entry name" value="WalR-like"/>
</dbReference>
<dbReference type="PROSITE" id="PS51755">
    <property type="entry name" value="OMPR_PHOB"/>
    <property type="match status" value="1"/>
</dbReference>
<keyword evidence="2" id="KW-0597">Phosphoprotein</keyword>
<dbReference type="PANTHER" id="PTHR48111">
    <property type="entry name" value="REGULATOR OF RPOS"/>
    <property type="match status" value="1"/>
</dbReference>
<evidence type="ECO:0000256" key="3">
    <source>
        <dbReference type="PROSITE-ProRule" id="PRU01091"/>
    </source>
</evidence>
<dbReference type="GO" id="GO:0006355">
    <property type="term" value="P:regulation of DNA-templated transcription"/>
    <property type="evidence" value="ECO:0007669"/>
    <property type="project" value="InterPro"/>
</dbReference>
<dbReference type="InterPro" id="IPR036388">
    <property type="entry name" value="WH-like_DNA-bd_sf"/>
</dbReference>
<evidence type="ECO:0000313" key="7">
    <source>
        <dbReference type="Proteomes" id="UP000064967"/>
    </source>
</evidence>
<evidence type="ECO:0000256" key="1">
    <source>
        <dbReference type="ARBA" id="ARBA00023125"/>
    </source>
</evidence>
<keyword evidence="7" id="KW-1185">Reference proteome</keyword>
<dbReference type="PANTHER" id="PTHR48111:SF36">
    <property type="entry name" value="TRANSCRIPTIONAL REGULATORY PROTEIN CUTR"/>
    <property type="match status" value="1"/>
</dbReference>
<gene>
    <name evidence="6" type="ORF">AKJ09_07140</name>
</gene>
<dbReference type="GO" id="GO:0005829">
    <property type="term" value="C:cytosol"/>
    <property type="evidence" value="ECO:0007669"/>
    <property type="project" value="TreeGrafter"/>
</dbReference>
<dbReference type="EMBL" id="CP012333">
    <property type="protein sequence ID" value="AKV00477.1"/>
    <property type="molecule type" value="Genomic_DNA"/>
</dbReference>
<dbReference type="InterPro" id="IPR001789">
    <property type="entry name" value="Sig_transdc_resp-reg_receiver"/>
</dbReference>
<dbReference type="SMART" id="SM00862">
    <property type="entry name" value="Trans_reg_C"/>
    <property type="match status" value="1"/>
</dbReference>
<dbReference type="Proteomes" id="UP000064967">
    <property type="component" value="Chromosome"/>
</dbReference>
<evidence type="ECO:0000313" key="6">
    <source>
        <dbReference type="EMBL" id="AKV00477.1"/>
    </source>
</evidence>
<accession>A0A0K1Q4A0</accession>
<sequence length="215" mass="23133">MLVIEDHDDVCELVGRSLAKDGHRVTTAKTLADADECVRSNDFDAAVLDLGMPDGDGLVWCKHLREGGHSFPILVLTAQSAVSTRVSGLDAGADDFVAKPFAVAELRARIRALGRRGPMQRRSEFSSGGIHLDFSARRAHVDGREVPLTSREWSIVDLLVSRAGRVVSRSDILEMVGGEATPAAEASLEVLVGRIRKKLGTTFIRTVRGEGYAAG</sequence>
<feature type="modified residue" description="4-aspartylphosphate" evidence="2">
    <location>
        <position position="49"/>
    </location>
</feature>
<dbReference type="Gene3D" id="3.40.50.2300">
    <property type="match status" value="1"/>
</dbReference>
<dbReference type="InterPro" id="IPR001867">
    <property type="entry name" value="OmpR/PhoB-type_DNA-bd"/>
</dbReference>
<dbReference type="SUPFAM" id="SSF52172">
    <property type="entry name" value="CheY-like"/>
    <property type="match status" value="1"/>
</dbReference>
<organism evidence="6 7">
    <name type="scientific">Labilithrix luteola</name>
    <dbReference type="NCBI Taxonomy" id="1391654"/>
    <lineage>
        <taxon>Bacteria</taxon>
        <taxon>Pseudomonadati</taxon>
        <taxon>Myxococcota</taxon>
        <taxon>Polyangia</taxon>
        <taxon>Polyangiales</taxon>
        <taxon>Labilitrichaceae</taxon>
        <taxon>Labilithrix</taxon>
    </lineage>
</organism>
<evidence type="ECO:0000259" key="5">
    <source>
        <dbReference type="PROSITE" id="PS51755"/>
    </source>
</evidence>
<dbReference type="Pfam" id="PF00486">
    <property type="entry name" value="Trans_reg_C"/>
    <property type="match status" value="1"/>
</dbReference>
<dbReference type="Gene3D" id="1.10.10.10">
    <property type="entry name" value="Winged helix-like DNA-binding domain superfamily/Winged helix DNA-binding domain"/>
    <property type="match status" value="1"/>
</dbReference>
<feature type="domain" description="Response regulatory" evidence="4">
    <location>
        <begin position="1"/>
        <end position="114"/>
    </location>
</feature>
<dbReference type="STRING" id="1391654.AKJ09_07140"/>
<dbReference type="Pfam" id="PF00072">
    <property type="entry name" value="Response_reg"/>
    <property type="match status" value="1"/>
</dbReference>
<dbReference type="PROSITE" id="PS50110">
    <property type="entry name" value="RESPONSE_REGULATORY"/>
    <property type="match status" value="1"/>
</dbReference>
<dbReference type="CDD" id="cd00383">
    <property type="entry name" value="trans_reg_C"/>
    <property type="match status" value="1"/>
</dbReference>
<dbReference type="GO" id="GO:0032993">
    <property type="term" value="C:protein-DNA complex"/>
    <property type="evidence" value="ECO:0007669"/>
    <property type="project" value="TreeGrafter"/>
</dbReference>
<protein>
    <submittedName>
        <fullName evidence="6">Persistence regulator MprA</fullName>
    </submittedName>
</protein>
<name>A0A0K1Q4A0_9BACT</name>
<dbReference type="InterPro" id="IPR011006">
    <property type="entry name" value="CheY-like_superfamily"/>
</dbReference>
<dbReference type="SMART" id="SM00448">
    <property type="entry name" value="REC"/>
    <property type="match status" value="1"/>
</dbReference>
<proteinExistence type="predicted"/>
<reference evidence="6 7" key="1">
    <citation type="submission" date="2015-08" db="EMBL/GenBank/DDBJ databases">
        <authorList>
            <person name="Babu N.S."/>
            <person name="Beckwith C.J."/>
            <person name="Beseler K.G."/>
            <person name="Brison A."/>
            <person name="Carone J.V."/>
            <person name="Caskin T.P."/>
            <person name="Diamond M."/>
            <person name="Durham M.E."/>
            <person name="Foxe J.M."/>
            <person name="Go M."/>
            <person name="Henderson B.A."/>
            <person name="Jones I.B."/>
            <person name="McGettigan J.A."/>
            <person name="Micheletti S.J."/>
            <person name="Nasrallah M.E."/>
            <person name="Ortiz D."/>
            <person name="Piller C.R."/>
            <person name="Privatt S.R."/>
            <person name="Schneider S.L."/>
            <person name="Sharp S."/>
            <person name="Smith T.C."/>
            <person name="Stanton J.D."/>
            <person name="Ullery H.E."/>
            <person name="Wilson R.J."/>
            <person name="Serrano M.G."/>
            <person name="Buck G."/>
            <person name="Lee V."/>
            <person name="Wang Y."/>
            <person name="Carvalho R."/>
            <person name="Voegtly L."/>
            <person name="Shi R."/>
            <person name="Duckworth R."/>
            <person name="Johnson A."/>
            <person name="Loviza R."/>
            <person name="Walstead R."/>
            <person name="Shah Z."/>
            <person name="Kiflezghi M."/>
            <person name="Wade K."/>
            <person name="Ball S.L."/>
            <person name="Bradley K.W."/>
            <person name="Asai D.J."/>
            <person name="Bowman C.A."/>
            <person name="Russell D.A."/>
            <person name="Pope W.H."/>
            <person name="Jacobs-Sera D."/>
            <person name="Hendrix R.W."/>
            <person name="Hatfull G.F."/>
        </authorList>
    </citation>
    <scope>NUCLEOTIDE SEQUENCE [LARGE SCALE GENOMIC DNA]</scope>
    <source>
        <strain evidence="6 7">DSM 27648</strain>
    </source>
</reference>
<feature type="DNA-binding region" description="OmpR/PhoB-type" evidence="3">
    <location>
        <begin position="122"/>
        <end position="215"/>
    </location>
</feature>